<feature type="domain" description="VIT" evidence="3">
    <location>
        <begin position="34"/>
        <end position="164"/>
    </location>
</feature>
<feature type="domain" description="VWFA" evidence="2">
    <location>
        <begin position="326"/>
        <end position="512"/>
    </location>
</feature>
<name>A0A9W8NIW9_9PEZI</name>
<sequence length="1076" mass="121209">MDALRPQIYWQQNHVAEQYKHIEDRQKPRSTSESHAINLQEDQAYTTLGPDSTSVSICTIDHATKMMTALSFTNPKDDILHKAAFSFPLPNGASLMDFKCSLVGDRIIQSEVKPLSKAVADFDGAASNNKVTSLLAQVTPEIFTMALGNIPRKAKLEVSISLVMTLKERSWKNERVSTLTIPTYIAPRYGEKPPAFLETVKEHAQHSFEMDMNIISTDEIISITSSSHAISPQISRGPRPCNSWNEFVDSSRCQGSAYKANVKLKNPLKDLDGDLVIDIITKPSAGILTPRAWVEAHASMQDHHAVMLHLPSNMLLREHNDMQKSEILFLVDRSGSMKGKMRSLKSAMMFFLKGLPIDQRFNIWSFGTDHTSLWRKSRAKTRETLEMALEHVARDFQSDMGGTELLPSLRAIFKARSSSHASGFSTTDIVLLTDGEVWNQEDTINFVQSARTHSGFRVRFFCLGIGPAVSHTLVNGIAIAGGGCAEFVPPSLYSGWEDRAVLLLKAALHSHVDVVRLEIDEDTGSGFRPWKDPSTLQSPSNTALLSPFLNNRIYWLLESSKLPFQRMRIRVKTREASGKTITHEIVPTPLQESHSILNALAARAVLDELERGVSWLHRQSHPNADTIRHEGERIACKWSLASKWTAFIGVERINPVCTLSESLANSVDAICDLSASVWDPDLLRPVGYAQKSIQARKLFSLVSDGALSGVFESSEQEESDDSSDSSDDNSDCSDEEETYHYRKDNEDDDPSRGARPQVETQDRICVISTPIATDSRGPIEANESGISSQVYRLTPQDSAMNVSHAQALFRRLARLQSYDGFFDFGPKQEEALVELFGKDIRGAFHRLIEVVTSNMGSSDTNKPHASIAVMLIVVAVLRVHFDHYYDYWILIVERANDFIKNMVGGPNEINRATHMAEAANAEAHKLTIEVLEEDKLDTTNEDHLDVIKPTFSPDAVSPEPPEEDYRGFRRRHKRRKRSRGNRPRENQSQESQSQENRYESYYGNYYENRYEDQLPDIAFLEERDRLRENHYGESQYEEENYVINNLYETSGASESHTTFQARFDSDLHGPSWGFTR</sequence>
<comment type="caution">
    <text evidence="4">The sequence shown here is derived from an EMBL/GenBank/DDBJ whole genome shotgun (WGS) entry which is preliminary data.</text>
</comment>
<keyword evidence="5" id="KW-1185">Reference proteome</keyword>
<dbReference type="SUPFAM" id="SSF53300">
    <property type="entry name" value="vWA-like"/>
    <property type="match status" value="1"/>
</dbReference>
<dbReference type="Proteomes" id="UP001148614">
    <property type="component" value="Unassembled WGS sequence"/>
</dbReference>
<evidence type="ECO:0000259" key="2">
    <source>
        <dbReference type="PROSITE" id="PS50234"/>
    </source>
</evidence>
<protein>
    <recommendedName>
        <fullName evidence="6">VWFA domain-containing protein</fullName>
    </recommendedName>
</protein>
<dbReference type="PROSITE" id="PS50234">
    <property type="entry name" value="VWFA"/>
    <property type="match status" value="1"/>
</dbReference>
<feature type="region of interest" description="Disordered" evidence="1">
    <location>
        <begin position="711"/>
        <end position="764"/>
    </location>
</feature>
<dbReference type="PANTHER" id="PTHR45737">
    <property type="entry name" value="VON WILLEBRAND FACTOR A DOMAIN-CONTAINING PROTEIN 5A"/>
    <property type="match status" value="1"/>
</dbReference>
<dbReference type="InterPro" id="IPR013694">
    <property type="entry name" value="VIT"/>
</dbReference>
<dbReference type="Pfam" id="PF08487">
    <property type="entry name" value="VIT"/>
    <property type="match status" value="1"/>
</dbReference>
<reference evidence="4" key="1">
    <citation type="submission" date="2022-07" db="EMBL/GenBank/DDBJ databases">
        <title>Genome Sequence of Xylaria arbuscula.</title>
        <authorList>
            <person name="Buettner E."/>
        </authorList>
    </citation>
    <scope>NUCLEOTIDE SEQUENCE</scope>
    <source>
        <strain evidence="4">VT107</strain>
    </source>
</reference>
<dbReference type="EMBL" id="JANPWZ010000281">
    <property type="protein sequence ID" value="KAJ3577966.1"/>
    <property type="molecule type" value="Genomic_DNA"/>
</dbReference>
<dbReference type="Pfam" id="PF13768">
    <property type="entry name" value="VWA_3"/>
    <property type="match status" value="1"/>
</dbReference>
<evidence type="ECO:0000259" key="3">
    <source>
        <dbReference type="PROSITE" id="PS51468"/>
    </source>
</evidence>
<evidence type="ECO:0000256" key="1">
    <source>
        <dbReference type="SAM" id="MobiDB-lite"/>
    </source>
</evidence>
<gene>
    <name evidence="4" type="ORF">NPX13_g2601</name>
</gene>
<dbReference type="PROSITE" id="PS51468">
    <property type="entry name" value="VIT"/>
    <property type="match status" value="1"/>
</dbReference>
<dbReference type="VEuPathDB" id="FungiDB:F4678DRAFT_459312"/>
<accession>A0A9W8NIW9</accession>
<dbReference type="PANTHER" id="PTHR45737:SF6">
    <property type="entry name" value="VON WILLEBRAND FACTOR A DOMAIN-CONTAINING PROTEIN 5A"/>
    <property type="match status" value="1"/>
</dbReference>
<evidence type="ECO:0000313" key="5">
    <source>
        <dbReference type="Proteomes" id="UP001148614"/>
    </source>
</evidence>
<feature type="region of interest" description="Disordered" evidence="1">
    <location>
        <begin position="942"/>
        <end position="996"/>
    </location>
</feature>
<dbReference type="InterPro" id="IPR002035">
    <property type="entry name" value="VWF_A"/>
</dbReference>
<organism evidence="4 5">
    <name type="scientific">Xylaria arbuscula</name>
    <dbReference type="NCBI Taxonomy" id="114810"/>
    <lineage>
        <taxon>Eukaryota</taxon>
        <taxon>Fungi</taxon>
        <taxon>Dikarya</taxon>
        <taxon>Ascomycota</taxon>
        <taxon>Pezizomycotina</taxon>
        <taxon>Sordariomycetes</taxon>
        <taxon>Xylariomycetidae</taxon>
        <taxon>Xylariales</taxon>
        <taxon>Xylariaceae</taxon>
        <taxon>Xylaria</taxon>
    </lineage>
</organism>
<dbReference type="AlphaFoldDB" id="A0A9W8NIW9"/>
<feature type="compositionally biased region" description="Basic residues" evidence="1">
    <location>
        <begin position="968"/>
        <end position="981"/>
    </location>
</feature>
<feature type="compositionally biased region" description="Acidic residues" evidence="1">
    <location>
        <begin position="714"/>
        <end position="737"/>
    </location>
</feature>
<evidence type="ECO:0000313" key="4">
    <source>
        <dbReference type="EMBL" id="KAJ3577966.1"/>
    </source>
</evidence>
<dbReference type="InterPro" id="IPR036465">
    <property type="entry name" value="vWFA_dom_sf"/>
</dbReference>
<dbReference type="SMART" id="SM00327">
    <property type="entry name" value="VWA"/>
    <property type="match status" value="1"/>
</dbReference>
<dbReference type="Gene3D" id="3.40.50.410">
    <property type="entry name" value="von Willebrand factor, type A domain"/>
    <property type="match status" value="1"/>
</dbReference>
<proteinExistence type="predicted"/>
<evidence type="ECO:0008006" key="6">
    <source>
        <dbReference type="Google" id="ProtNLM"/>
    </source>
</evidence>